<organism evidence="7 8">
    <name type="scientific">Hufsiella arboris</name>
    <dbReference type="NCBI Taxonomy" id="2695275"/>
    <lineage>
        <taxon>Bacteria</taxon>
        <taxon>Pseudomonadati</taxon>
        <taxon>Bacteroidota</taxon>
        <taxon>Sphingobacteriia</taxon>
        <taxon>Sphingobacteriales</taxon>
        <taxon>Sphingobacteriaceae</taxon>
        <taxon>Hufsiella</taxon>
    </lineage>
</organism>
<evidence type="ECO:0000256" key="4">
    <source>
        <dbReference type="ARBA" id="ARBA00023136"/>
    </source>
</evidence>
<gene>
    <name evidence="7" type="ORF">GS399_01515</name>
</gene>
<feature type="region of interest" description="Disordered" evidence="5">
    <location>
        <begin position="50"/>
        <end position="73"/>
    </location>
</feature>
<sequence length="286" mass="31041">MRWFGGGSDNIEDRRGMSGGGKVALGGGATIIVVILGLLFGKNPNELLSQMGGAAPTEQQGKKGEPTDAEGQAVSEALKSTEVVWEKIFQDQGRTYEEPTLVLFTDQVSAAGCGIASSAVGPFYCPADRKVYIDLSFYKELQDRFGAAGDFAQNYVIAHEVGHHVQNLLGISEKVDRLRRQSDEVESNKLSVRMELQADFFAGVWAHYLNQMKSENGEAVIEPGDIEEALNAANAIGDDRLQQESQGQVVPDAFTHGTSAQRMRWFKKGFDTGDINQGDTFNASSL</sequence>
<evidence type="ECO:0000256" key="1">
    <source>
        <dbReference type="ARBA" id="ARBA00004167"/>
    </source>
</evidence>
<evidence type="ECO:0000256" key="3">
    <source>
        <dbReference type="ARBA" id="ARBA00022989"/>
    </source>
</evidence>
<dbReference type="Proteomes" id="UP000466586">
    <property type="component" value="Unassembled WGS sequence"/>
</dbReference>
<keyword evidence="8" id="KW-1185">Reference proteome</keyword>
<keyword evidence="2 6" id="KW-0812">Transmembrane</keyword>
<keyword evidence="7" id="KW-0378">Hydrolase</keyword>
<evidence type="ECO:0000313" key="7">
    <source>
        <dbReference type="EMBL" id="MXV49634.1"/>
    </source>
</evidence>
<keyword evidence="7" id="KW-0482">Metalloprotease</keyword>
<comment type="subcellular location">
    <subcellularLocation>
        <location evidence="1">Membrane</location>
        <topology evidence="1">Single-pass membrane protein</topology>
    </subcellularLocation>
</comment>
<accession>A0A7K1Y4X8</accession>
<evidence type="ECO:0000313" key="8">
    <source>
        <dbReference type="Proteomes" id="UP000466586"/>
    </source>
</evidence>
<dbReference type="InterPro" id="IPR007343">
    <property type="entry name" value="Uncharacterised_pept_Zn_put"/>
</dbReference>
<dbReference type="EMBL" id="WVHT01000001">
    <property type="protein sequence ID" value="MXV49634.1"/>
    <property type="molecule type" value="Genomic_DNA"/>
</dbReference>
<reference evidence="7 8" key="1">
    <citation type="submission" date="2019-11" db="EMBL/GenBank/DDBJ databases">
        <title>Pedobacter sp. HMF7647 Genome sequencing and assembly.</title>
        <authorList>
            <person name="Kang H."/>
            <person name="Kim H."/>
            <person name="Joh K."/>
        </authorList>
    </citation>
    <scope>NUCLEOTIDE SEQUENCE [LARGE SCALE GENOMIC DNA]</scope>
    <source>
        <strain evidence="7 8">HMF7647</strain>
    </source>
</reference>
<keyword evidence="7" id="KW-0645">Protease</keyword>
<comment type="caution">
    <text evidence="7">The sequence shown here is derived from an EMBL/GenBank/DDBJ whole genome shotgun (WGS) entry which is preliminary data.</text>
</comment>
<name>A0A7K1Y4X8_9SPHI</name>
<dbReference type="GO" id="GO:0006508">
    <property type="term" value="P:proteolysis"/>
    <property type="evidence" value="ECO:0007669"/>
    <property type="project" value="UniProtKB-KW"/>
</dbReference>
<proteinExistence type="predicted"/>
<dbReference type="GO" id="GO:0008237">
    <property type="term" value="F:metallopeptidase activity"/>
    <property type="evidence" value="ECO:0007669"/>
    <property type="project" value="UniProtKB-KW"/>
</dbReference>
<keyword evidence="3 6" id="KW-1133">Transmembrane helix</keyword>
<dbReference type="Pfam" id="PF04228">
    <property type="entry name" value="Zn_peptidase"/>
    <property type="match status" value="1"/>
</dbReference>
<feature type="transmembrane region" description="Helical" evidence="6">
    <location>
        <begin position="23"/>
        <end position="41"/>
    </location>
</feature>
<dbReference type="AlphaFoldDB" id="A0A7K1Y4X8"/>
<evidence type="ECO:0000256" key="6">
    <source>
        <dbReference type="SAM" id="Phobius"/>
    </source>
</evidence>
<dbReference type="GO" id="GO:0016020">
    <property type="term" value="C:membrane"/>
    <property type="evidence" value="ECO:0007669"/>
    <property type="project" value="UniProtKB-SubCell"/>
</dbReference>
<dbReference type="PANTHER" id="PTHR30168">
    <property type="entry name" value="PUTATIVE MEMBRANE PROTEIN YPFJ"/>
    <property type="match status" value="1"/>
</dbReference>
<protein>
    <submittedName>
        <fullName evidence="7">Metalloprotease</fullName>
    </submittedName>
</protein>
<keyword evidence="4 6" id="KW-0472">Membrane</keyword>
<evidence type="ECO:0000256" key="5">
    <source>
        <dbReference type="SAM" id="MobiDB-lite"/>
    </source>
</evidence>
<evidence type="ECO:0000256" key="2">
    <source>
        <dbReference type="ARBA" id="ARBA00022692"/>
    </source>
</evidence>
<dbReference type="PANTHER" id="PTHR30168:SF0">
    <property type="entry name" value="INNER MEMBRANE PROTEIN"/>
    <property type="match status" value="1"/>
</dbReference>
<dbReference type="RefSeq" id="WP_160842810.1">
    <property type="nucleotide sequence ID" value="NZ_WVHT01000001.1"/>
</dbReference>